<evidence type="ECO:0000313" key="2">
    <source>
        <dbReference type="EMBL" id="UZJ24884.1"/>
    </source>
</evidence>
<reference evidence="2" key="1">
    <citation type="submission" date="2022-10" db="EMBL/GenBank/DDBJ databases">
        <title>Rhodococcus sp.75.</title>
        <authorList>
            <person name="Sun M."/>
        </authorList>
    </citation>
    <scope>NUCLEOTIDE SEQUENCE</scope>
    <source>
        <strain evidence="2">75</strain>
    </source>
</reference>
<dbReference type="InterPro" id="IPR050792">
    <property type="entry name" value="ADP-ribosylglycohydrolase"/>
</dbReference>
<dbReference type="EMBL" id="CP110615">
    <property type="protein sequence ID" value="UZJ24884.1"/>
    <property type="molecule type" value="Genomic_DNA"/>
</dbReference>
<dbReference type="InterPro" id="IPR036705">
    <property type="entry name" value="Ribosyl_crysJ1_sf"/>
</dbReference>
<dbReference type="PANTHER" id="PTHR16222:SF12">
    <property type="entry name" value="ADP-RIBOSYLGLYCOHYDROLASE-RELATED"/>
    <property type="match status" value="1"/>
</dbReference>
<name>A0ABY6NZP5_9NOCA</name>
<feature type="region of interest" description="Disordered" evidence="1">
    <location>
        <begin position="123"/>
        <end position="146"/>
    </location>
</feature>
<dbReference type="Pfam" id="PF03747">
    <property type="entry name" value="ADP_ribosyl_GH"/>
    <property type="match status" value="1"/>
</dbReference>
<accession>A0ABY6NZP5</accession>
<keyword evidence="3" id="KW-1185">Reference proteome</keyword>
<dbReference type="RefSeq" id="WP_265382990.1">
    <property type="nucleotide sequence ID" value="NZ_CP110615.1"/>
</dbReference>
<protein>
    <submittedName>
        <fullName evidence="2">ADP-ribosylglycohydrolase family protein</fullName>
    </submittedName>
</protein>
<gene>
    <name evidence="2" type="ORF">RHODO2019_17585</name>
</gene>
<proteinExistence type="predicted"/>
<dbReference type="InterPro" id="IPR005502">
    <property type="entry name" value="Ribosyl_crysJ1"/>
</dbReference>
<sequence>MELTWAERVRGSLIGGAVGDALGAGIEFDDLARIRQQHGPDGVTGMTRAYGVLGAITDDTQMTLFTAEGLLRGQRGDVTVELWRAYSRWLSTQGFDPGRDVGDRSGLLREPVLQASRAPGNACLSGLREPTMGTRSRPASPDSKGCGTVMRSAPFGWLGGPAEQAWELAIDGAVLTHGHPTARFAAAAMAVLVHALVNGAPLETAVEGACDRLDAAGGGAGETLRALRAAVAADGPPTPEAVERVGAGWVGEEALAMAVFCALRAPDAPSALLAAVNHSGDSDSVGAICGNLVGAAHGVDALPTEWLTALEDRPLLERVADEVVEAFWA</sequence>
<dbReference type="SUPFAM" id="SSF101478">
    <property type="entry name" value="ADP-ribosylglycohydrolase"/>
    <property type="match status" value="1"/>
</dbReference>
<evidence type="ECO:0000313" key="3">
    <source>
        <dbReference type="Proteomes" id="UP001164965"/>
    </source>
</evidence>
<organism evidence="2 3">
    <name type="scientific">Rhodococcus antarcticus</name>
    <dbReference type="NCBI Taxonomy" id="2987751"/>
    <lineage>
        <taxon>Bacteria</taxon>
        <taxon>Bacillati</taxon>
        <taxon>Actinomycetota</taxon>
        <taxon>Actinomycetes</taxon>
        <taxon>Mycobacteriales</taxon>
        <taxon>Nocardiaceae</taxon>
        <taxon>Rhodococcus</taxon>
    </lineage>
</organism>
<dbReference type="PANTHER" id="PTHR16222">
    <property type="entry name" value="ADP-RIBOSYLGLYCOHYDROLASE"/>
    <property type="match status" value="1"/>
</dbReference>
<dbReference type="Proteomes" id="UP001164965">
    <property type="component" value="Chromosome"/>
</dbReference>
<dbReference type="Gene3D" id="1.10.4080.10">
    <property type="entry name" value="ADP-ribosylation/Crystallin J1"/>
    <property type="match status" value="1"/>
</dbReference>
<evidence type="ECO:0000256" key="1">
    <source>
        <dbReference type="SAM" id="MobiDB-lite"/>
    </source>
</evidence>